<dbReference type="PROSITE" id="PS00246">
    <property type="entry name" value="WNT1"/>
    <property type="match status" value="1"/>
</dbReference>
<protein>
    <recommendedName>
        <fullName evidence="9">Protein Wnt</fullName>
    </recommendedName>
</protein>
<evidence type="ECO:0000256" key="8">
    <source>
        <dbReference type="ARBA" id="ARBA00023288"/>
    </source>
</evidence>
<name>A0A8C9LCU0_PAVCR</name>
<evidence type="ECO:0000256" key="9">
    <source>
        <dbReference type="RuleBase" id="RU003500"/>
    </source>
</evidence>
<reference evidence="11" key="1">
    <citation type="submission" date="2025-08" db="UniProtKB">
        <authorList>
            <consortium name="Ensembl"/>
        </authorList>
    </citation>
    <scope>IDENTIFICATION</scope>
</reference>
<sequence length="463" mass="49760">MAPKPPLFPSPVGRTEARGYKGSRGPALSPAPSPIPSHGPPRCAHCCSAALPAGAHHGHPVAVSNGEQLGDRRRLPWVSPAAGPLGSAPVSHSLGPHPDACRPQPLIPIPVPLFPICSSPSWRLWSPHNLTSLNRALAENSSGVAWDKSHHCRLLAGLVPDQVQMCRRNLEVMLSIVQAASETKSICQKTFADMRWNCSSIQRAPSFGPDLLKGTRESAFVHALSAAAIAHSIAQACASGSLPLCSCGSVPSEVPGPDFRWGGCGDNLHYGLQLGAAFADSPLKSNKLGMQALRAVNRHNNAAGRQVLSESLGTKCKCHGVSGSCSVKTCWKALLSLGEIASELKSKYLAAIRVSHRLVGHRKQLKPTGMDIWVVRETDLVYLISSPDYCTPNVHLGSVGTQDRQCNKTSAGSDGCNLLCCGRGYNAYMEEVVERCHCRYRWCCYVVCKRCRRLVERRLLTVA</sequence>
<keyword evidence="7" id="KW-1015">Disulfide bond</keyword>
<feature type="region of interest" description="Disordered" evidence="10">
    <location>
        <begin position="1"/>
        <end position="36"/>
    </location>
</feature>
<dbReference type="GO" id="GO:0045165">
    <property type="term" value="P:cell fate commitment"/>
    <property type="evidence" value="ECO:0007669"/>
    <property type="project" value="TreeGrafter"/>
</dbReference>
<evidence type="ECO:0000256" key="2">
    <source>
        <dbReference type="ARBA" id="ARBA00005683"/>
    </source>
</evidence>
<keyword evidence="5" id="KW-0272">Extracellular matrix</keyword>
<dbReference type="Proteomes" id="UP000694428">
    <property type="component" value="Unplaced"/>
</dbReference>
<dbReference type="CDD" id="cd19343">
    <property type="entry name" value="Wnt_Wnt11"/>
    <property type="match status" value="1"/>
</dbReference>
<comment type="similarity">
    <text evidence="2 9">Belongs to the Wnt family.</text>
</comment>
<evidence type="ECO:0000313" key="12">
    <source>
        <dbReference type="Proteomes" id="UP000694428"/>
    </source>
</evidence>
<keyword evidence="4" id="KW-0964">Secreted</keyword>
<dbReference type="GO" id="GO:0005615">
    <property type="term" value="C:extracellular space"/>
    <property type="evidence" value="ECO:0007669"/>
    <property type="project" value="TreeGrafter"/>
</dbReference>
<dbReference type="GO" id="GO:0060070">
    <property type="term" value="P:canonical Wnt signaling pathway"/>
    <property type="evidence" value="ECO:0007669"/>
    <property type="project" value="TreeGrafter"/>
</dbReference>
<evidence type="ECO:0000313" key="11">
    <source>
        <dbReference type="Ensembl" id="ENSPSTP00000018982.1"/>
    </source>
</evidence>
<dbReference type="AlphaFoldDB" id="A0A8C9LCU0"/>
<keyword evidence="8" id="KW-0449">Lipoprotein</keyword>
<dbReference type="Ensembl" id="ENSPSTT00000019885.1">
    <property type="protein sequence ID" value="ENSPSTP00000018982.1"/>
    <property type="gene ID" value="ENSPSTG00000013667.1"/>
</dbReference>
<keyword evidence="3 9" id="KW-0217">Developmental protein</keyword>
<comment type="function">
    <text evidence="9">Ligand for members of the frizzled family of seven transmembrane receptors.</text>
</comment>
<reference evidence="11" key="2">
    <citation type="submission" date="2025-09" db="UniProtKB">
        <authorList>
            <consortium name="Ensembl"/>
        </authorList>
    </citation>
    <scope>IDENTIFICATION</scope>
</reference>
<dbReference type="InterPro" id="IPR043158">
    <property type="entry name" value="Wnt_C"/>
</dbReference>
<keyword evidence="12" id="KW-1185">Reference proteome</keyword>
<evidence type="ECO:0000256" key="1">
    <source>
        <dbReference type="ARBA" id="ARBA00004498"/>
    </source>
</evidence>
<evidence type="ECO:0000256" key="5">
    <source>
        <dbReference type="ARBA" id="ARBA00022530"/>
    </source>
</evidence>
<organism evidence="11 12">
    <name type="scientific">Pavo cristatus</name>
    <name type="common">Indian peafowl</name>
    <name type="synonym">Blue peafowl</name>
    <dbReference type="NCBI Taxonomy" id="9049"/>
    <lineage>
        <taxon>Eukaryota</taxon>
        <taxon>Metazoa</taxon>
        <taxon>Chordata</taxon>
        <taxon>Craniata</taxon>
        <taxon>Vertebrata</taxon>
        <taxon>Euteleostomi</taxon>
        <taxon>Archelosauria</taxon>
        <taxon>Archosauria</taxon>
        <taxon>Dinosauria</taxon>
        <taxon>Saurischia</taxon>
        <taxon>Theropoda</taxon>
        <taxon>Coelurosauria</taxon>
        <taxon>Aves</taxon>
        <taxon>Neognathae</taxon>
        <taxon>Galloanserae</taxon>
        <taxon>Galliformes</taxon>
        <taxon>Phasianidae</taxon>
        <taxon>Phasianinae</taxon>
        <taxon>Pavo</taxon>
    </lineage>
</organism>
<evidence type="ECO:0000256" key="6">
    <source>
        <dbReference type="ARBA" id="ARBA00022687"/>
    </source>
</evidence>
<dbReference type="GO" id="GO:0005109">
    <property type="term" value="F:frizzled binding"/>
    <property type="evidence" value="ECO:0007669"/>
    <property type="project" value="TreeGrafter"/>
</dbReference>
<dbReference type="PRINTS" id="PR01349">
    <property type="entry name" value="WNTPROTEIN"/>
</dbReference>
<evidence type="ECO:0000256" key="4">
    <source>
        <dbReference type="ARBA" id="ARBA00022525"/>
    </source>
</evidence>
<proteinExistence type="inferred from homology"/>
<dbReference type="SMART" id="SM00097">
    <property type="entry name" value="WNT1"/>
    <property type="match status" value="1"/>
</dbReference>
<dbReference type="Gene3D" id="3.30.2460.20">
    <property type="match status" value="1"/>
</dbReference>
<comment type="subcellular location">
    <subcellularLocation>
        <location evidence="1 9">Secreted</location>
        <location evidence="1 9">Extracellular space</location>
        <location evidence="1 9">Extracellular matrix</location>
    </subcellularLocation>
</comment>
<dbReference type="GO" id="GO:0005125">
    <property type="term" value="F:cytokine activity"/>
    <property type="evidence" value="ECO:0007669"/>
    <property type="project" value="TreeGrafter"/>
</dbReference>
<dbReference type="PANTHER" id="PTHR12027">
    <property type="entry name" value="WNT RELATED"/>
    <property type="match status" value="1"/>
</dbReference>
<evidence type="ECO:0000256" key="10">
    <source>
        <dbReference type="SAM" id="MobiDB-lite"/>
    </source>
</evidence>
<evidence type="ECO:0000256" key="7">
    <source>
        <dbReference type="ARBA" id="ARBA00023157"/>
    </source>
</evidence>
<dbReference type="PANTHER" id="PTHR12027:SF34">
    <property type="entry name" value="PROTEIN WNT"/>
    <property type="match status" value="1"/>
</dbReference>
<keyword evidence="6 9" id="KW-0879">Wnt signaling pathway</keyword>
<dbReference type="InterPro" id="IPR005817">
    <property type="entry name" value="Wnt"/>
</dbReference>
<dbReference type="InterPro" id="IPR018161">
    <property type="entry name" value="Wnt_CS"/>
</dbReference>
<dbReference type="Pfam" id="PF00110">
    <property type="entry name" value="wnt"/>
    <property type="match status" value="1"/>
</dbReference>
<accession>A0A8C9LCU0</accession>
<dbReference type="FunFam" id="3.30.2460.20:FF:000001">
    <property type="entry name" value="Wnt homolog"/>
    <property type="match status" value="1"/>
</dbReference>
<dbReference type="GO" id="GO:0030182">
    <property type="term" value="P:neuron differentiation"/>
    <property type="evidence" value="ECO:0007669"/>
    <property type="project" value="TreeGrafter"/>
</dbReference>
<evidence type="ECO:0000256" key="3">
    <source>
        <dbReference type="ARBA" id="ARBA00022473"/>
    </source>
</evidence>